<evidence type="ECO:0000256" key="1">
    <source>
        <dbReference type="SAM" id="Coils"/>
    </source>
</evidence>
<comment type="caution">
    <text evidence="3">The sequence shown here is derived from an EMBL/GenBank/DDBJ whole genome shotgun (WGS) entry which is preliminary data.</text>
</comment>
<sequence length="492" mass="56941">MKSRFFKKSSSSKNENITQSTSYNSQLCDQLQKPSLNIKQRKNTPTNPASTETIQRKSSSFTQKICCPTPSSSSSTQGIIGCSNGLFECCSNTCTSLFPTEMRLIAEGKRAYFGRIRKNLGEPSESLINYSPVLSHKQQLIEQRLLQQYGVNVSNNTPTNNSNNNQIAQLVFTLAQQLNIKDLEIYKLKNKLKRIEKRDENFFEKLNNEVEVKENEIKENKEEIKRLRRKLKNAEIELNIATNNNFKMNNERDKGVMEEVEFGREKRSDISQLQNKIIFEEKLHQNKEAEWDRERRELIQKIKNLNYSIEKMSKEYKNNEESRKQLELQLELIKIENECQQIIPIPIGKEREEQVPSPFEDFPSPKIYSTSADSSSGISSSLKGIINEGSLKENNKQIKVQEKLKECRQKIKQLIQTTEKLQRGERLKGEDLFGVSFVKEETKGKNKNYELSDKILNDIEEHNLKDIEGIQKDLELLHDKMTIVYAKGVIGK</sequence>
<dbReference type="Proteomes" id="UP000580250">
    <property type="component" value="Unassembled WGS sequence"/>
</dbReference>
<feature type="coiled-coil region" evidence="1">
    <location>
        <begin position="397"/>
        <end position="424"/>
    </location>
</feature>
<reference evidence="3 4" key="1">
    <citation type="submission" date="2020-08" db="EMBL/GenBank/DDBJ databases">
        <authorList>
            <person name="Koutsovoulos G."/>
            <person name="Danchin GJ E."/>
        </authorList>
    </citation>
    <scope>NUCLEOTIDE SEQUENCE [LARGE SCALE GENOMIC DNA]</scope>
</reference>
<evidence type="ECO:0000313" key="4">
    <source>
        <dbReference type="Proteomes" id="UP000580250"/>
    </source>
</evidence>
<dbReference type="EMBL" id="CAJEWN010000564">
    <property type="protein sequence ID" value="CAD2185897.1"/>
    <property type="molecule type" value="Genomic_DNA"/>
</dbReference>
<feature type="compositionally biased region" description="Polar residues" evidence="2">
    <location>
        <begin position="14"/>
        <end position="56"/>
    </location>
</feature>
<gene>
    <name evidence="3" type="ORF">MENT_LOCUS38352</name>
</gene>
<dbReference type="OrthoDB" id="5908957at2759"/>
<accession>A0A6V7WFW6</accession>
<proteinExistence type="predicted"/>
<protein>
    <submittedName>
        <fullName evidence="3">Uncharacterized protein</fullName>
    </submittedName>
</protein>
<feature type="coiled-coil region" evidence="1">
    <location>
        <begin position="203"/>
        <end position="338"/>
    </location>
</feature>
<keyword evidence="1" id="KW-0175">Coiled coil</keyword>
<evidence type="ECO:0000313" key="3">
    <source>
        <dbReference type="EMBL" id="CAD2185897.1"/>
    </source>
</evidence>
<evidence type="ECO:0000256" key="2">
    <source>
        <dbReference type="SAM" id="MobiDB-lite"/>
    </source>
</evidence>
<feature type="region of interest" description="Disordered" evidence="2">
    <location>
        <begin position="1"/>
        <end position="56"/>
    </location>
</feature>
<name>A0A6V7WFW6_MELEN</name>
<organism evidence="3 4">
    <name type="scientific">Meloidogyne enterolobii</name>
    <name type="common">Root-knot nematode worm</name>
    <name type="synonym">Meloidogyne mayaguensis</name>
    <dbReference type="NCBI Taxonomy" id="390850"/>
    <lineage>
        <taxon>Eukaryota</taxon>
        <taxon>Metazoa</taxon>
        <taxon>Ecdysozoa</taxon>
        <taxon>Nematoda</taxon>
        <taxon>Chromadorea</taxon>
        <taxon>Rhabditida</taxon>
        <taxon>Tylenchina</taxon>
        <taxon>Tylenchomorpha</taxon>
        <taxon>Tylenchoidea</taxon>
        <taxon>Meloidogynidae</taxon>
        <taxon>Meloidogyninae</taxon>
        <taxon>Meloidogyne</taxon>
    </lineage>
</organism>
<dbReference type="AlphaFoldDB" id="A0A6V7WFW6"/>